<proteinExistence type="predicted"/>
<dbReference type="Proteomes" id="UP000230423">
    <property type="component" value="Unassembled WGS sequence"/>
</dbReference>
<sequence>MDANRSVTRLVLDGCVHVVAKPTLPVDGGMPCDGFRFAN</sequence>
<organism evidence="1 2">
    <name type="scientific">Teladorsagia circumcincta</name>
    <name type="common">Brown stomach worm</name>
    <name type="synonym">Ostertagia circumcincta</name>
    <dbReference type="NCBI Taxonomy" id="45464"/>
    <lineage>
        <taxon>Eukaryota</taxon>
        <taxon>Metazoa</taxon>
        <taxon>Ecdysozoa</taxon>
        <taxon>Nematoda</taxon>
        <taxon>Chromadorea</taxon>
        <taxon>Rhabditida</taxon>
        <taxon>Rhabditina</taxon>
        <taxon>Rhabditomorpha</taxon>
        <taxon>Strongyloidea</taxon>
        <taxon>Trichostrongylidae</taxon>
        <taxon>Teladorsagia</taxon>
    </lineage>
</organism>
<reference evidence="1 2" key="1">
    <citation type="submission" date="2015-09" db="EMBL/GenBank/DDBJ databases">
        <title>Draft genome of the parasitic nematode Teladorsagia circumcincta isolate WARC Sus (inbred).</title>
        <authorList>
            <person name="Mitreva M."/>
        </authorList>
    </citation>
    <scope>NUCLEOTIDE SEQUENCE [LARGE SCALE GENOMIC DNA]</scope>
    <source>
        <strain evidence="1 2">S</strain>
    </source>
</reference>
<keyword evidence="2" id="KW-1185">Reference proteome</keyword>
<protein>
    <submittedName>
        <fullName evidence="1">Uncharacterized protein</fullName>
    </submittedName>
</protein>
<name>A0A2G9TI26_TELCI</name>
<accession>A0A2G9TI26</accession>
<gene>
    <name evidence="1" type="ORF">TELCIR_20986</name>
</gene>
<evidence type="ECO:0000313" key="2">
    <source>
        <dbReference type="Proteomes" id="UP000230423"/>
    </source>
</evidence>
<evidence type="ECO:0000313" key="1">
    <source>
        <dbReference type="EMBL" id="PIO57595.1"/>
    </source>
</evidence>
<dbReference type="AlphaFoldDB" id="A0A2G9TI26"/>
<dbReference type="EMBL" id="KZ364667">
    <property type="protein sequence ID" value="PIO57595.1"/>
    <property type="molecule type" value="Genomic_DNA"/>
</dbReference>